<dbReference type="EMBL" id="DF977557">
    <property type="protein sequence ID" value="GAW27347.1"/>
    <property type="molecule type" value="Genomic_DNA"/>
</dbReference>
<dbReference type="AlphaFoldDB" id="A0A1S8AB93"/>
<accession>A0A1S8AB93</accession>
<sequence>MLVREEQSSRQDDDPATGSSRIARRKSPKPRDRGSEMGKMGNCMRDGERLGSLRTSLRLLGRSSAKQRARISGDWQPGDPSYAARAPSPRIPKDESIYVP</sequence>
<keyword evidence="3" id="KW-1185">Reference proteome</keyword>
<evidence type="ECO:0000313" key="2">
    <source>
        <dbReference type="EMBL" id="GAW27347.1"/>
    </source>
</evidence>
<proteinExistence type="predicted"/>
<feature type="compositionally biased region" description="Low complexity" evidence="1">
    <location>
        <begin position="52"/>
        <end position="64"/>
    </location>
</feature>
<feature type="compositionally biased region" description="Basic and acidic residues" evidence="1">
    <location>
        <begin position="91"/>
        <end position="100"/>
    </location>
</feature>
<reference evidence="2" key="1">
    <citation type="submission" date="2016-03" db="EMBL/GenBank/DDBJ databases">
        <title>Draft genome sequence of Rosellinia necatrix.</title>
        <authorList>
            <person name="Kanematsu S."/>
        </authorList>
    </citation>
    <scope>NUCLEOTIDE SEQUENCE [LARGE SCALE GENOMIC DNA]</scope>
    <source>
        <strain evidence="2">W97</strain>
    </source>
</reference>
<dbReference type="Proteomes" id="UP000054516">
    <property type="component" value="Unassembled WGS sequence"/>
</dbReference>
<name>A0A1S8AB93_ROSNE</name>
<protein>
    <submittedName>
        <fullName evidence="2">Uncharacterized protein</fullName>
    </submittedName>
</protein>
<evidence type="ECO:0000256" key="1">
    <source>
        <dbReference type="SAM" id="MobiDB-lite"/>
    </source>
</evidence>
<organism evidence="2">
    <name type="scientific">Rosellinia necatrix</name>
    <name type="common">White root-rot fungus</name>
    <dbReference type="NCBI Taxonomy" id="77044"/>
    <lineage>
        <taxon>Eukaryota</taxon>
        <taxon>Fungi</taxon>
        <taxon>Dikarya</taxon>
        <taxon>Ascomycota</taxon>
        <taxon>Pezizomycotina</taxon>
        <taxon>Sordariomycetes</taxon>
        <taxon>Xylariomycetidae</taxon>
        <taxon>Xylariales</taxon>
        <taxon>Xylariaceae</taxon>
        <taxon>Rosellinia</taxon>
    </lineage>
</organism>
<evidence type="ECO:0000313" key="3">
    <source>
        <dbReference type="Proteomes" id="UP000054516"/>
    </source>
</evidence>
<gene>
    <name evidence="2" type="ORF">SAMD00023353_11200110</name>
</gene>
<feature type="region of interest" description="Disordered" evidence="1">
    <location>
        <begin position="1"/>
        <end position="100"/>
    </location>
</feature>
<feature type="compositionally biased region" description="Basic and acidic residues" evidence="1">
    <location>
        <begin position="1"/>
        <end position="13"/>
    </location>
</feature>